<dbReference type="InterPro" id="IPR053716">
    <property type="entry name" value="Flag_assembly_chemotaxis_eff"/>
</dbReference>
<comment type="subcellular location">
    <subcellularLocation>
        <location evidence="1">Cell membrane</location>
        <topology evidence="1">Peripheral membrane protein</topology>
        <orientation evidence="1">Cytoplasmic side</orientation>
    </subcellularLocation>
</comment>
<dbReference type="GO" id="GO:0044781">
    <property type="term" value="P:bacterial-type flagellum organization"/>
    <property type="evidence" value="ECO:0007669"/>
    <property type="project" value="UniProtKB-KW"/>
</dbReference>
<dbReference type="PANTHER" id="PTHR38786:SF1">
    <property type="entry name" value="FLAGELLAR FLIJ PROTEIN"/>
    <property type="match status" value="1"/>
</dbReference>
<name>A0A4Q0I783_9FIRM</name>
<evidence type="ECO:0000256" key="11">
    <source>
        <dbReference type="SAM" id="Coils"/>
    </source>
</evidence>
<keyword evidence="8" id="KW-0653">Protein transport</keyword>
<keyword evidence="4" id="KW-0813">Transport</keyword>
<dbReference type="Gene3D" id="1.10.287.1700">
    <property type="match status" value="1"/>
</dbReference>
<evidence type="ECO:0000256" key="10">
    <source>
        <dbReference type="ARBA" id="ARBA00023225"/>
    </source>
</evidence>
<keyword evidence="7" id="KW-1005">Bacterial flagellum biogenesis</keyword>
<evidence type="ECO:0000256" key="9">
    <source>
        <dbReference type="ARBA" id="ARBA00023136"/>
    </source>
</evidence>
<reference evidence="13" key="1">
    <citation type="submission" date="2018-11" db="EMBL/GenBank/DDBJ databases">
        <title>Genome sequencing of a novel mesophilic and cellulolytic organism within the genus Hungateiclostridium.</title>
        <authorList>
            <person name="Rettenmaier R."/>
            <person name="Liebl W."/>
            <person name="Zverlov V."/>
        </authorList>
    </citation>
    <scope>NUCLEOTIDE SEQUENCE [LARGE SCALE GENOMIC DNA]</scope>
    <source>
        <strain evidence="13">N2K1</strain>
    </source>
</reference>
<evidence type="ECO:0000256" key="4">
    <source>
        <dbReference type="ARBA" id="ARBA00022448"/>
    </source>
</evidence>
<sequence>MIIMGKFVFRMQTLLNLKIQLENGLKNELGRAVQELERQKDILNGLIKERDEYIDSINSKSEEGISVGKLREYNMYISYLNERAKLQKDNIKKAQLVVDNYRDKLIKAMQEKKVLEKLKEKKYEEYMKEQLKEEQKLNDEIVSFNLSHSAE</sequence>
<dbReference type="InterPro" id="IPR012823">
    <property type="entry name" value="Flagell_FliJ"/>
</dbReference>
<evidence type="ECO:0000256" key="3">
    <source>
        <dbReference type="ARBA" id="ARBA00020392"/>
    </source>
</evidence>
<comment type="caution">
    <text evidence="12">The sequence shown here is derived from an EMBL/GenBank/DDBJ whole genome shotgun (WGS) entry which is preliminary data.</text>
</comment>
<dbReference type="GO" id="GO:0006935">
    <property type="term" value="P:chemotaxis"/>
    <property type="evidence" value="ECO:0007669"/>
    <property type="project" value="UniProtKB-KW"/>
</dbReference>
<evidence type="ECO:0000256" key="2">
    <source>
        <dbReference type="ARBA" id="ARBA00010004"/>
    </source>
</evidence>
<keyword evidence="9" id="KW-0472">Membrane</keyword>
<keyword evidence="12" id="KW-0969">Cilium</keyword>
<feature type="coiled-coil region" evidence="11">
    <location>
        <begin position="84"/>
        <end position="140"/>
    </location>
</feature>
<evidence type="ECO:0000256" key="6">
    <source>
        <dbReference type="ARBA" id="ARBA00022500"/>
    </source>
</evidence>
<evidence type="ECO:0000256" key="5">
    <source>
        <dbReference type="ARBA" id="ARBA00022475"/>
    </source>
</evidence>
<dbReference type="GO" id="GO:0005886">
    <property type="term" value="C:plasma membrane"/>
    <property type="evidence" value="ECO:0007669"/>
    <property type="project" value="UniProtKB-SubCell"/>
</dbReference>
<comment type="similarity">
    <text evidence="2">Belongs to the FliJ family.</text>
</comment>
<accession>A0A4Q0I783</accession>
<keyword evidence="13" id="KW-1185">Reference proteome</keyword>
<evidence type="ECO:0000256" key="7">
    <source>
        <dbReference type="ARBA" id="ARBA00022795"/>
    </source>
</evidence>
<dbReference type="OrthoDB" id="2087173at2"/>
<keyword evidence="11" id="KW-0175">Coiled coil</keyword>
<evidence type="ECO:0000256" key="1">
    <source>
        <dbReference type="ARBA" id="ARBA00004413"/>
    </source>
</evidence>
<evidence type="ECO:0000313" key="12">
    <source>
        <dbReference type="EMBL" id="RXE60263.1"/>
    </source>
</evidence>
<evidence type="ECO:0000313" key="13">
    <source>
        <dbReference type="Proteomes" id="UP000289166"/>
    </source>
</evidence>
<dbReference type="GO" id="GO:0009288">
    <property type="term" value="C:bacterial-type flagellum"/>
    <property type="evidence" value="ECO:0007669"/>
    <property type="project" value="InterPro"/>
</dbReference>
<keyword evidence="10" id="KW-1006">Bacterial flagellum protein export</keyword>
<dbReference type="PANTHER" id="PTHR38786">
    <property type="entry name" value="FLAGELLAR FLIJ PROTEIN"/>
    <property type="match status" value="1"/>
</dbReference>
<keyword evidence="12" id="KW-0966">Cell projection</keyword>
<gene>
    <name evidence="12" type="primary">fliJ</name>
    <name evidence="12" type="ORF">EFD62_03300</name>
</gene>
<keyword evidence="6" id="KW-0145">Chemotaxis</keyword>
<dbReference type="Proteomes" id="UP000289166">
    <property type="component" value="Unassembled WGS sequence"/>
</dbReference>
<dbReference type="GO" id="GO:0071973">
    <property type="term" value="P:bacterial-type flagellum-dependent cell motility"/>
    <property type="evidence" value="ECO:0007669"/>
    <property type="project" value="InterPro"/>
</dbReference>
<evidence type="ECO:0000256" key="8">
    <source>
        <dbReference type="ARBA" id="ARBA00022927"/>
    </source>
</evidence>
<keyword evidence="5" id="KW-1003">Cell membrane</keyword>
<dbReference type="InterPro" id="IPR052570">
    <property type="entry name" value="FliJ"/>
</dbReference>
<dbReference type="AlphaFoldDB" id="A0A4Q0I783"/>
<organism evidence="12 13">
    <name type="scientific">Acetivibrio mesophilus</name>
    <dbReference type="NCBI Taxonomy" id="2487273"/>
    <lineage>
        <taxon>Bacteria</taxon>
        <taxon>Bacillati</taxon>
        <taxon>Bacillota</taxon>
        <taxon>Clostridia</taxon>
        <taxon>Eubacteriales</taxon>
        <taxon>Oscillospiraceae</taxon>
        <taxon>Acetivibrio</taxon>
    </lineage>
</organism>
<feature type="coiled-coil region" evidence="11">
    <location>
        <begin position="19"/>
        <end position="46"/>
    </location>
</feature>
<protein>
    <recommendedName>
        <fullName evidence="3">Flagellar FliJ protein</fullName>
    </recommendedName>
</protein>
<dbReference type="NCBIfam" id="TIGR02473">
    <property type="entry name" value="flagell_FliJ"/>
    <property type="match status" value="1"/>
</dbReference>
<keyword evidence="12" id="KW-0282">Flagellum</keyword>
<dbReference type="Pfam" id="PF02050">
    <property type="entry name" value="FliJ"/>
    <property type="match status" value="1"/>
</dbReference>
<dbReference type="GO" id="GO:0015031">
    <property type="term" value="P:protein transport"/>
    <property type="evidence" value="ECO:0007669"/>
    <property type="project" value="UniProtKB-KW"/>
</dbReference>
<proteinExistence type="inferred from homology"/>
<dbReference type="EMBL" id="RLII01000002">
    <property type="protein sequence ID" value="RXE60263.1"/>
    <property type="molecule type" value="Genomic_DNA"/>
</dbReference>